<dbReference type="InterPro" id="IPR025363">
    <property type="entry name" value="DUF4267"/>
</dbReference>
<dbReference type="Pfam" id="PF14087">
    <property type="entry name" value="DUF4267"/>
    <property type="match status" value="1"/>
</dbReference>
<keyword evidence="3" id="KW-1185">Reference proteome</keyword>
<dbReference type="EMBL" id="WMBB01000003">
    <property type="protein sequence ID" value="MTE12775.1"/>
    <property type="molecule type" value="Genomic_DNA"/>
</dbReference>
<accession>A0A6I3KWC2</accession>
<proteinExistence type="predicted"/>
<sequence length="140" mass="14541">MFTSRLASRIATTLAVTGAGFITYIGVRYLADPQAMAPTFGMRVSPTGEAADFLNVKGVRDVASGLLIVALLAARQRYSLGIAMLVMATIPTGDMLTILRHDGSSSTAFGVHGATAALVAATGLLLVNERTATERRAVTA</sequence>
<feature type="transmembrane region" description="Helical" evidence="1">
    <location>
        <begin position="78"/>
        <end position="99"/>
    </location>
</feature>
<keyword evidence="1" id="KW-0812">Transmembrane</keyword>
<gene>
    <name evidence="2" type="ORF">GLP40_08315</name>
</gene>
<evidence type="ECO:0000256" key="1">
    <source>
        <dbReference type="SAM" id="Phobius"/>
    </source>
</evidence>
<evidence type="ECO:0000313" key="3">
    <source>
        <dbReference type="Proteomes" id="UP000432464"/>
    </source>
</evidence>
<keyword evidence="1" id="KW-0472">Membrane</keyword>
<comment type="caution">
    <text evidence="2">The sequence shown here is derived from an EMBL/GenBank/DDBJ whole genome shotgun (WGS) entry which is preliminary data.</text>
</comment>
<feature type="transmembrane region" description="Helical" evidence="1">
    <location>
        <begin position="6"/>
        <end position="27"/>
    </location>
</feature>
<reference evidence="2 3" key="1">
    <citation type="submission" date="2019-11" db="EMBL/GenBank/DDBJ databases">
        <title>Nocardia sp. nov. CT2-14 isolated from soil.</title>
        <authorList>
            <person name="Kanchanasin P."/>
            <person name="Tanasupawat S."/>
            <person name="Yuki M."/>
            <person name="Kudo T."/>
        </authorList>
    </citation>
    <scope>NUCLEOTIDE SEQUENCE [LARGE SCALE GENOMIC DNA]</scope>
    <source>
        <strain evidence="2 3">CT2-14</strain>
    </source>
</reference>
<keyword evidence="1" id="KW-1133">Transmembrane helix</keyword>
<dbReference type="AlphaFoldDB" id="A0A6I3KWC2"/>
<protein>
    <submittedName>
        <fullName evidence="2">DUF4267 domain-containing protein</fullName>
    </submittedName>
</protein>
<dbReference type="RefSeq" id="WP_154787207.1">
    <property type="nucleotide sequence ID" value="NZ_WMBB01000003.1"/>
</dbReference>
<organism evidence="2 3">
    <name type="scientific">Nocardia aurantiaca</name>
    <dbReference type="NCBI Taxonomy" id="2675850"/>
    <lineage>
        <taxon>Bacteria</taxon>
        <taxon>Bacillati</taxon>
        <taxon>Actinomycetota</taxon>
        <taxon>Actinomycetes</taxon>
        <taxon>Mycobacteriales</taxon>
        <taxon>Nocardiaceae</taxon>
        <taxon>Nocardia</taxon>
    </lineage>
</organism>
<feature type="transmembrane region" description="Helical" evidence="1">
    <location>
        <begin position="105"/>
        <end position="127"/>
    </location>
</feature>
<evidence type="ECO:0000313" key="2">
    <source>
        <dbReference type="EMBL" id="MTE12775.1"/>
    </source>
</evidence>
<name>A0A6I3KWC2_9NOCA</name>
<dbReference type="Proteomes" id="UP000432464">
    <property type="component" value="Unassembled WGS sequence"/>
</dbReference>